<dbReference type="PANTHER" id="PTHR13720:SF14">
    <property type="entry name" value="CILIA- AND FLAGELLA-ASSOCIATED PROTEIN 52"/>
    <property type="match status" value="1"/>
</dbReference>
<dbReference type="GO" id="GO:0005930">
    <property type="term" value="C:axoneme"/>
    <property type="evidence" value="ECO:0007669"/>
    <property type="project" value="UniProtKB-ARBA"/>
</dbReference>
<protein>
    <recommendedName>
        <fullName evidence="8">Cilia- and flagella-associated protein 52</fullName>
    </recommendedName>
</protein>
<keyword evidence="4 9" id="KW-0853">WD repeat</keyword>
<sequence length="618" mass="66457">MSTEKDLLPIELEHIIGLSGCTNTRLMAVNPAKPDEVVHSVGKKVVISQLNDAHDQVLLTGHTAPISVIRTSPSGQLFVTGQLSDDYNRCYVIVWETDTREILFKIECHPDGVSDAQFSSDEEFIATCGSQTKLSVWSLETGRHVDTVPGAHSFVAWAPVSRRRRPTYYLVSAQNRTLCAHTMTYDRGALAYTLQTEAMAMPSTGLVRTYTCGVVDPSGTFLLAGTHAGEVAIANIRERVFRAYESVGSPVQGVYAREAEDDVISVGIDGQVTRLIGSDQTWRVNPVCKGPSIYSSALHGDKLLIAGADGTMSAVELTSGTITVLANHSTASVTALCAGDDSETVYTLTSAGEIFVWSLVDYTLLQRIKLVDAAGTAVFAHAGVLYSGWADGSLFTHAIDGRTLTRLQHVPNTHRGGITSIAVNDLMVATGGADSVVRLWTLRTLQFTTQHAVHQGPVTGLACDVVVPHILHTASGTGVVVIDVRANKRIKHFPSVSQHTNTLLQLPSGERELVTCTAAGRVVIQDFDLPEPTDVFQIPLQNTPVAAAATDGAGSVLALATDGPAIFFYDLKRRAFIDGAFSAHVTKCNDVRWTADGRQLVSVGQDGEICVWNYFPEE</sequence>
<keyword evidence="6" id="KW-0969">Cilium</keyword>
<comment type="similarity">
    <text evidence="7">Belongs to the CFAP52 family.</text>
</comment>
<evidence type="ECO:0000256" key="4">
    <source>
        <dbReference type="ARBA" id="ARBA00022574"/>
    </source>
</evidence>
<evidence type="ECO:0000256" key="8">
    <source>
        <dbReference type="ARBA" id="ARBA00029552"/>
    </source>
</evidence>
<evidence type="ECO:0000256" key="3">
    <source>
        <dbReference type="ARBA" id="ARBA00022490"/>
    </source>
</evidence>
<name>A0A8J6BTM7_9EUKA</name>
<proteinExistence type="inferred from homology"/>
<dbReference type="InterPro" id="IPR015943">
    <property type="entry name" value="WD40/YVTN_repeat-like_dom_sf"/>
</dbReference>
<gene>
    <name evidence="10" type="ORF">J8273_8804</name>
</gene>
<dbReference type="InterPro" id="IPR050630">
    <property type="entry name" value="WD_repeat_EMAP"/>
</dbReference>
<evidence type="ECO:0000256" key="1">
    <source>
        <dbReference type="ARBA" id="ARBA00004230"/>
    </source>
</evidence>
<dbReference type="OrthoDB" id="10264376at2759"/>
<keyword evidence="5" id="KW-0677">Repeat</keyword>
<evidence type="ECO:0000256" key="2">
    <source>
        <dbReference type="ARBA" id="ARBA00004496"/>
    </source>
</evidence>
<dbReference type="InterPro" id="IPR036322">
    <property type="entry name" value="WD40_repeat_dom_sf"/>
</dbReference>
<comment type="caution">
    <text evidence="10">The sequence shown here is derived from an EMBL/GenBank/DDBJ whole genome shotgun (WGS) entry which is preliminary data.</text>
</comment>
<dbReference type="GO" id="GO:0031514">
    <property type="term" value="C:motile cilium"/>
    <property type="evidence" value="ECO:0007669"/>
    <property type="project" value="UniProtKB-SubCell"/>
</dbReference>
<dbReference type="EMBL" id="JAHDYR010000069">
    <property type="protein sequence ID" value="KAG9389511.1"/>
    <property type="molecule type" value="Genomic_DNA"/>
</dbReference>
<dbReference type="PROSITE" id="PS50082">
    <property type="entry name" value="WD_REPEATS_2"/>
    <property type="match status" value="3"/>
</dbReference>
<keyword evidence="6" id="KW-0282">Flagellum</keyword>
<dbReference type="Pfam" id="PF00400">
    <property type="entry name" value="WD40"/>
    <property type="match status" value="4"/>
</dbReference>
<dbReference type="PROSITE" id="PS50294">
    <property type="entry name" value="WD_REPEATS_REGION"/>
    <property type="match status" value="1"/>
</dbReference>
<dbReference type="AlphaFoldDB" id="A0A8J6BTM7"/>
<evidence type="ECO:0000256" key="7">
    <source>
        <dbReference type="ARBA" id="ARBA00029456"/>
    </source>
</evidence>
<dbReference type="SUPFAM" id="SSF50978">
    <property type="entry name" value="WD40 repeat-like"/>
    <property type="match status" value="2"/>
</dbReference>
<keyword evidence="11" id="KW-1185">Reference proteome</keyword>
<dbReference type="InterPro" id="IPR001680">
    <property type="entry name" value="WD40_rpt"/>
</dbReference>
<keyword evidence="3" id="KW-0963">Cytoplasm</keyword>
<feature type="repeat" description="WD" evidence="9">
    <location>
        <begin position="581"/>
        <end position="618"/>
    </location>
</feature>
<evidence type="ECO:0000313" key="11">
    <source>
        <dbReference type="Proteomes" id="UP000717585"/>
    </source>
</evidence>
<feature type="repeat" description="WD" evidence="9">
    <location>
        <begin position="411"/>
        <end position="450"/>
    </location>
</feature>
<organism evidence="10 11">
    <name type="scientific">Carpediemonas membranifera</name>
    <dbReference type="NCBI Taxonomy" id="201153"/>
    <lineage>
        <taxon>Eukaryota</taxon>
        <taxon>Metamonada</taxon>
        <taxon>Carpediemonas-like organisms</taxon>
        <taxon>Carpediemonas</taxon>
    </lineage>
</organism>
<reference evidence="10" key="1">
    <citation type="submission" date="2021-05" db="EMBL/GenBank/DDBJ databases">
        <title>A free-living protist that lacks canonical eukaryotic 1 DNA replication and segregation systems.</title>
        <authorList>
            <person name="Salas-Leiva D.E."/>
            <person name="Tromer E.C."/>
            <person name="Curtis B.A."/>
            <person name="Jerlstrom-Hultqvist J."/>
            <person name="Kolisko M."/>
            <person name="Yi Z."/>
            <person name="Salas-Leiva J.S."/>
            <person name="Gallot-Lavallee L."/>
            <person name="Kops G.J.P.L."/>
            <person name="Archibald J.M."/>
            <person name="Simpson A.G.B."/>
            <person name="Roger A.J."/>
        </authorList>
    </citation>
    <scope>NUCLEOTIDE SEQUENCE</scope>
    <source>
        <strain evidence="10">BICM</strain>
    </source>
</reference>
<dbReference type="PANTHER" id="PTHR13720">
    <property type="entry name" value="WD-40 REPEAT PROTEIN"/>
    <property type="match status" value="1"/>
</dbReference>
<evidence type="ECO:0000313" key="10">
    <source>
        <dbReference type="EMBL" id="KAG9389511.1"/>
    </source>
</evidence>
<keyword evidence="6" id="KW-0966">Cell projection</keyword>
<evidence type="ECO:0000256" key="6">
    <source>
        <dbReference type="ARBA" id="ARBA00022846"/>
    </source>
</evidence>
<evidence type="ECO:0000256" key="5">
    <source>
        <dbReference type="ARBA" id="ARBA00022737"/>
    </source>
</evidence>
<feature type="repeat" description="WD" evidence="9">
    <location>
        <begin position="106"/>
        <end position="147"/>
    </location>
</feature>
<dbReference type="SMART" id="SM00320">
    <property type="entry name" value="WD40"/>
    <property type="match status" value="6"/>
</dbReference>
<dbReference type="Gene3D" id="2.130.10.10">
    <property type="entry name" value="YVTN repeat-like/Quinoprotein amine dehydrogenase"/>
    <property type="match status" value="3"/>
</dbReference>
<comment type="subcellular location">
    <subcellularLocation>
        <location evidence="1">Cell projection</location>
        <location evidence="1">Cilium</location>
        <location evidence="1">Flagellum</location>
    </subcellularLocation>
    <subcellularLocation>
        <location evidence="2">Cytoplasm</location>
    </subcellularLocation>
</comment>
<dbReference type="Proteomes" id="UP000717585">
    <property type="component" value="Unassembled WGS sequence"/>
</dbReference>
<accession>A0A8J6BTM7</accession>
<evidence type="ECO:0000256" key="9">
    <source>
        <dbReference type="PROSITE-ProRule" id="PRU00221"/>
    </source>
</evidence>